<dbReference type="Gene3D" id="1.10.220.30">
    <property type="match status" value="3"/>
</dbReference>
<keyword evidence="5" id="KW-1003">Cell membrane</keyword>
<dbReference type="PRINTS" id="PR00954">
    <property type="entry name" value="FLGMOTORFLIG"/>
</dbReference>
<sequence length="330" mass="36979">MDGTDKAAILLLFLGPEATAKVFEHLADDEIKKISKSMSKLGHVPRNVIQQVIDEFNEMTNPETGIFSQGEEFVRKILEQTLGPQKAEMLLKELQSASFGDMVDILANMDGKTIANFLSQEHPQTIAVILAKLRAKQTSEIISMLPQELQAEVVLRIADVDQVSPEILADIDEVIKRELTSMGGIQRYKVGGVEKVVDMFNHLDRSKEKQILEKLDVLNPPLAEIIRKHLFTFEDIFKLDDRSIQAIMREVSNDALTLAMKSSADEIKEKIFRNISSRAAEMIKEDLEVMGPVRLSDVEKAQSEIIKIVRRMEEEGKVVLAGRGGDDVLV</sequence>
<dbReference type="SUPFAM" id="SSF48029">
    <property type="entry name" value="FliG"/>
    <property type="match status" value="2"/>
</dbReference>
<evidence type="ECO:0000259" key="11">
    <source>
        <dbReference type="Pfam" id="PF14841"/>
    </source>
</evidence>
<evidence type="ECO:0000256" key="6">
    <source>
        <dbReference type="ARBA" id="ARBA00022500"/>
    </source>
</evidence>
<dbReference type="InterPro" id="IPR028263">
    <property type="entry name" value="FliG_N"/>
</dbReference>
<keyword evidence="7" id="KW-0283">Flagellar rotation</keyword>
<evidence type="ECO:0000313" key="13">
    <source>
        <dbReference type="EMBL" id="BDV41449.1"/>
    </source>
</evidence>
<name>A0ABN6VMN9_9BACT</name>
<evidence type="ECO:0000256" key="1">
    <source>
        <dbReference type="ARBA" id="ARBA00004117"/>
    </source>
</evidence>
<keyword evidence="13" id="KW-0282">Flagellum</keyword>
<evidence type="ECO:0000259" key="10">
    <source>
        <dbReference type="Pfam" id="PF01706"/>
    </source>
</evidence>
<protein>
    <recommendedName>
        <fullName evidence="4">Flagellar motor switch protein FliG</fullName>
    </recommendedName>
</protein>
<evidence type="ECO:0000256" key="2">
    <source>
        <dbReference type="ARBA" id="ARBA00004413"/>
    </source>
</evidence>
<proteinExistence type="inferred from homology"/>
<dbReference type="EMBL" id="AP027151">
    <property type="protein sequence ID" value="BDV41449.1"/>
    <property type="molecule type" value="Genomic_DNA"/>
</dbReference>
<dbReference type="PIRSF" id="PIRSF003161">
    <property type="entry name" value="FliG"/>
    <property type="match status" value="1"/>
</dbReference>
<evidence type="ECO:0000256" key="4">
    <source>
        <dbReference type="ARBA" id="ARBA00021870"/>
    </source>
</evidence>
<evidence type="ECO:0000256" key="8">
    <source>
        <dbReference type="ARBA" id="ARBA00023136"/>
    </source>
</evidence>
<keyword evidence="14" id="KW-1185">Reference proteome</keyword>
<evidence type="ECO:0000259" key="12">
    <source>
        <dbReference type="Pfam" id="PF14842"/>
    </source>
</evidence>
<feature type="domain" description="Flagellar motor switch protein FliG middle" evidence="11">
    <location>
        <begin position="112"/>
        <end position="183"/>
    </location>
</feature>
<evidence type="ECO:0000256" key="9">
    <source>
        <dbReference type="ARBA" id="ARBA00023143"/>
    </source>
</evidence>
<dbReference type="Pfam" id="PF14842">
    <property type="entry name" value="FliG_N"/>
    <property type="match status" value="1"/>
</dbReference>
<keyword evidence="8" id="KW-0472">Membrane</keyword>
<keyword evidence="9" id="KW-0975">Bacterial flagellum</keyword>
<dbReference type="PANTHER" id="PTHR30534">
    <property type="entry name" value="FLAGELLAR MOTOR SWITCH PROTEIN FLIG"/>
    <property type="match status" value="1"/>
</dbReference>
<keyword evidence="13" id="KW-0969">Cilium</keyword>
<organism evidence="13 14">
    <name type="scientific">Geotalea uraniireducens</name>
    <dbReference type="NCBI Taxonomy" id="351604"/>
    <lineage>
        <taxon>Bacteria</taxon>
        <taxon>Pseudomonadati</taxon>
        <taxon>Thermodesulfobacteriota</taxon>
        <taxon>Desulfuromonadia</taxon>
        <taxon>Geobacterales</taxon>
        <taxon>Geobacteraceae</taxon>
        <taxon>Geotalea</taxon>
    </lineage>
</organism>
<accession>A0ABN6VMN9</accession>
<dbReference type="Pfam" id="PF14841">
    <property type="entry name" value="FliG_M"/>
    <property type="match status" value="1"/>
</dbReference>
<dbReference type="InterPro" id="IPR023087">
    <property type="entry name" value="Flg_Motor_Flig_C"/>
</dbReference>
<evidence type="ECO:0000256" key="3">
    <source>
        <dbReference type="ARBA" id="ARBA00010299"/>
    </source>
</evidence>
<feature type="domain" description="Flagellar motor switch protein FliG N-terminal" evidence="12">
    <location>
        <begin position="1"/>
        <end position="97"/>
    </location>
</feature>
<dbReference type="InterPro" id="IPR011002">
    <property type="entry name" value="FliG_a-hlx"/>
</dbReference>
<evidence type="ECO:0000256" key="5">
    <source>
        <dbReference type="ARBA" id="ARBA00022475"/>
    </source>
</evidence>
<evidence type="ECO:0000256" key="7">
    <source>
        <dbReference type="ARBA" id="ARBA00022779"/>
    </source>
</evidence>
<dbReference type="InterPro" id="IPR032779">
    <property type="entry name" value="FliG_M"/>
</dbReference>
<keyword evidence="13" id="KW-0966">Cell projection</keyword>
<reference evidence="13 14" key="1">
    <citation type="submission" date="2022-12" db="EMBL/GenBank/DDBJ databases">
        <title>Polyphasic characterization of Geotalea uranireducens NIT-SL11 newly isolated from a complex of sewage sludge and microbially reduced graphene oxide.</title>
        <authorList>
            <person name="Xie L."/>
            <person name="Yoshida N."/>
            <person name="Meng L."/>
        </authorList>
    </citation>
    <scope>NUCLEOTIDE SEQUENCE [LARGE SCALE GENOMIC DNA]</scope>
    <source>
        <strain evidence="13 14">NIT-SL11</strain>
    </source>
</reference>
<gene>
    <name evidence="13" type="primary">fliG</name>
    <name evidence="13" type="ORF">GURASL_03720</name>
</gene>
<comment type="subcellular location">
    <subcellularLocation>
        <location evidence="1">Bacterial flagellum basal body</location>
    </subcellularLocation>
    <subcellularLocation>
        <location evidence="2">Cell membrane</location>
        <topology evidence="2">Peripheral membrane protein</topology>
        <orientation evidence="2">Cytoplasmic side</orientation>
    </subcellularLocation>
</comment>
<keyword evidence="6" id="KW-0145">Chemotaxis</keyword>
<feature type="domain" description="Flagellar motor switch protein FliG C-terminal" evidence="10">
    <location>
        <begin position="213"/>
        <end position="320"/>
    </location>
</feature>
<dbReference type="RefSeq" id="WP_282001435.1">
    <property type="nucleotide sequence ID" value="NZ_AP027151.1"/>
</dbReference>
<dbReference type="Pfam" id="PF01706">
    <property type="entry name" value="FliG_C"/>
    <property type="match status" value="1"/>
</dbReference>
<dbReference type="InterPro" id="IPR000090">
    <property type="entry name" value="Flg_Motor_Flig"/>
</dbReference>
<evidence type="ECO:0000313" key="14">
    <source>
        <dbReference type="Proteomes" id="UP001317705"/>
    </source>
</evidence>
<comment type="similarity">
    <text evidence="3">Belongs to the FliG family.</text>
</comment>
<dbReference type="Proteomes" id="UP001317705">
    <property type="component" value="Chromosome"/>
</dbReference>
<dbReference type="NCBIfam" id="TIGR00207">
    <property type="entry name" value="fliG"/>
    <property type="match status" value="1"/>
</dbReference>
<dbReference type="PANTHER" id="PTHR30534:SF0">
    <property type="entry name" value="FLAGELLAR MOTOR SWITCH PROTEIN FLIG"/>
    <property type="match status" value="1"/>
</dbReference>